<comment type="catalytic activity">
    <reaction evidence="12">
        <text>dopamine + hexadecanoyl-CoA = N-hexadecanoyl-dopamine + CoA + H(+)</text>
        <dbReference type="Rhea" id="RHEA:51376"/>
        <dbReference type="ChEBI" id="CHEBI:15378"/>
        <dbReference type="ChEBI" id="CHEBI:57287"/>
        <dbReference type="ChEBI" id="CHEBI:57379"/>
        <dbReference type="ChEBI" id="CHEBI:59905"/>
        <dbReference type="ChEBI" id="CHEBI:134058"/>
    </reaction>
    <physiologicalReaction direction="left-to-right" evidence="12">
        <dbReference type="Rhea" id="RHEA:51377"/>
    </physiologicalReaction>
</comment>
<evidence type="ECO:0000313" key="14">
    <source>
        <dbReference type="EMBL" id="JAG39352.1"/>
    </source>
</evidence>
<dbReference type="EMBL" id="GBHO01004252">
    <property type="protein sequence ID" value="JAG39352.1"/>
    <property type="molecule type" value="Transcribed_RNA"/>
</dbReference>
<dbReference type="InterPro" id="IPR016181">
    <property type="entry name" value="Acyl_CoA_acyltransferase"/>
</dbReference>
<evidence type="ECO:0000256" key="8">
    <source>
        <dbReference type="ARBA" id="ARBA00051284"/>
    </source>
</evidence>
<gene>
    <name evidence="15" type="primary">nat8l_7</name>
    <name evidence="14" type="synonym">nat8l_5</name>
    <name evidence="14" type="ORF">CM83_50247</name>
    <name evidence="15" type="ORF">CM83_50249</name>
</gene>
<reference evidence="15" key="2">
    <citation type="submission" date="2014-07" db="EMBL/GenBank/DDBJ databases">
        <authorList>
            <person name="Hull J."/>
        </authorList>
    </citation>
    <scope>NUCLEOTIDE SEQUENCE</scope>
</reference>
<evidence type="ECO:0000256" key="4">
    <source>
        <dbReference type="ARBA" id="ARBA00038182"/>
    </source>
</evidence>
<evidence type="ECO:0000256" key="3">
    <source>
        <dbReference type="ARBA" id="ARBA00037926"/>
    </source>
</evidence>
<evidence type="ECO:0000256" key="7">
    <source>
        <dbReference type="ARBA" id="ARBA00050849"/>
    </source>
</evidence>
<evidence type="ECO:0000256" key="11">
    <source>
        <dbReference type="ARBA" id="ARBA00052178"/>
    </source>
</evidence>
<evidence type="ECO:0000256" key="10">
    <source>
        <dbReference type="ARBA" id="ARBA00051823"/>
    </source>
</evidence>
<dbReference type="CDD" id="cd04301">
    <property type="entry name" value="NAT_SF"/>
    <property type="match status" value="1"/>
</dbReference>
<sequence length="221" mass="25089">MTITLHSWPPEEWKTEVPEWTIEKCTLGDKEGVYDLLKRAFFKYEPLTCDLTDHPPMDDLFAIKMIDQGHSYKAVLPSGKIVGVVINVHFPDIPDDEEPPTSGRISQVVKFFEFLEKQAELDENGLLELFILAVDPDFRRQGMAKDLGRVSVRYAELSGYRGIKISCTSQYSADAATALGFTLVHSMPYTDYKDEEGNPIFTPALPHTHARIFVKDFDKTK</sequence>
<evidence type="ECO:0000256" key="9">
    <source>
        <dbReference type="ARBA" id="ARBA00051711"/>
    </source>
</evidence>
<comment type="similarity">
    <text evidence="4">Belongs to the acetyltransferase family. AANAT subfamily.</text>
</comment>
<comment type="catalytic activity">
    <reaction evidence="11">
        <text>serotonin + hexadecanoyl-CoA = N-hexadecanoyl-serotonin + CoA + H(+)</text>
        <dbReference type="Rhea" id="RHEA:51384"/>
        <dbReference type="ChEBI" id="CHEBI:15378"/>
        <dbReference type="ChEBI" id="CHEBI:57287"/>
        <dbReference type="ChEBI" id="CHEBI:57379"/>
        <dbReference type="ChEBI" id="CHEBI:134059"/>
        <dbReference type="ChEBI" id="CHEBI:350546"/>
    </reaction>
    <physiologicalReaction direction="left-to-right" evidence="11">
        <dbReference type="Rhea" id="RHEA:51385"/>
    </physiologicalReaction>
</comment>
<evidence type="ECO:0000256" key="1">
    <source>
        <dbReference type="ARBA" id="ARBA00022679"/>
    </source>
</evidence>
<name>A0A0A9Z653_LYGHE</name>
<proteinExistence type="inferred from homology"/>
<dbReference type="AlphaFoldDB" id="A0A0A9Z653"/>
<comment type="catalytic activity">
    <reaction evidence="10">
        <text>serotonin + (9Z)-octadecenoyl-CoA = N-(9Z-octadecenoyl)-serotonin + CoA + H(+)</text>
        <dbReference type="Rhea" id="RHEA:51392"/>
        <dbReference type="ChEBI" id="CHEBI:15378"/>
        <dbReference type="ChEBI" id="CHEBI:57287"/>
        <dbReference type="ChEBI" id="CHEBI:57387"/>
        <dbReference type="ChEBI" id="CHEBI:134064"/>
        <dbReference type="ChEBI" id="CHEBI:350546"/>
    </reaction>
    <physiologicalReaction direction="left-to-right" evidence="10">
        <dbReference type="Rhea" id="RHEA:51393"/>
    </physiologicalReaction>
</comment>
<dbReference type="EMBL" id="GBRD01016471">
    <property type="protein sequence ID" value="JAG49355.1"/>
    <property type="molecule type" value="Transcribed_RNA"/>
</dbReference>
<comment type="catalytic activity">
    <reaction evidence="9">
        <text>dopamine + acetyl-CoA = N-acetyldopamine + CoA + H(+)</text>
        <dbReference type="Rhea" id="RHEA:51388"/>
        <dbReference type="ChEBI" id="CHEBI:15378"/>
        <dbReference type="ChEBI" id="CHEBI:57287"/>
        <dbReference type="ChEBI" id="CHEBI:57288"/>
        <dbReference type="ChEBI" id="CHEBI:59905"/>
        <dbReference type="ChEBI" id="CHEBI:125678"/>
    </reaction>
    <physiologicalReaction direction="left-to-right" evidence="9">
        <dbReference type="Rhea" id="RHEA:51389"/>
    </physiologicalReaction>
</comment>
<dbReference type="PANTHER" id="PTHR20905">
    <property type="entry name" value="N-ACETYLTRANSFERASE-RELATED"/>
    <property type="match status" value="1"/>
</dbReference>
<dbReference type="EC" id="2.3.1.87" evidence="5"/>
<reference evidence="17" key="4">
    <citation type="submission" date="2014-09" db="EMBL/GenBank/DDBJ databases">
        <authorList>
            <person name="Magalhaes I.L.F."/>
            <person name="Oliveira U."/>
            <person name="Santos F.R."/>
            <person name="Vidigal T.H.D.A."/>
            <person name="Brescovit A.D."/>
            <person name="Santos A.J."/>
        </authorList>
    </citation>
    <scope>NUCLEOTIDE SEQUENCE</scope>
</reference>
<dbReference type="GO" id="GO:0004059">
    <property type="term" value="F:aralkylamine N-acetyltransferase activity"/>
    <property type="evidence" value="ECO:0007669"/>
    <property type="project" value="UniProtKB-EC"/>
</dbReference>
<dbReference type="SUPFAM" id="SSF55729">
    <property type="entry name" value="Acyl-CoA N-acyltransferases (Nat)"/>
    <property type="match status" value="1"/>
</dbReference>
<reference evidence="15" key="1">
    <citation type="journal article" date="2014" name="PLoS ONE">
        <title>Transcriptome-Based Identification of ABC Transporters in the Western Tarnished Plant Bug Lygus hesperus.</title>
        <authorList>
            <person name="Hull J.J."/>
            <person name="Chaney K."/>
            <person name="Geib S.M."/>
            <person name="Fabrick J.A."/>
            <person name="Brent C.S."/>
            <person name="Walsh D."/>
            <person name="Lavine L.C."/>
        </authorList>
    </citation>
    <scope>NUCLEOTIDE SEQUENCE</scope>
</reference>
<comment type="catalytic activity">
    <reaction evidence="7">
        <text>serotonin + octadecanoyl-CoA = N-octadecanoyl-serotonin + CoA + H(+)</text>
        <dbReference type="Rhea" id="RHEA:51400"/>
        <dbReference type="ChEBI" id="CHEBI:15378"/>
        <dbReference type="ChEBI" id="CHEBI:57287"/>
        <dbReference type="ChEBI" id="CHEBI:57394"/>
        <dbReference type="ChEBI" id="CHEBI:134065"/>
        <dbReference type="ChEBI" id="CHEBI:350546"/>
    </reaction>
    <physiologicalReaction direction="left-to-right" evidence="7">
        <dbReference type="Rhea" id="RHEA:51401"/>
    </physiologicalReaction>
</comment>
<dbReference type="EMBL" id="GBRD01016467">
    <property type="protein sequence ID" value="JAG49359.1"/>
    <property type="molecule type" value="Transcribed_RNA"/>
</dbReference>
<dbReference type="FunFam" id="3.40.630.30:FF:000046">
    <property type="entry name" value="Dopamine N-acetyltransferase"/>
    <property type="match status" value="1"/>
</dbReference>
<reference evidence="16" key="3">
    <citation type="submission" date="2014-09" db="EMBL/GenBank/DDBJ databases">
        <title>Lygus hesperus Antennal Transcriptome.</title>
        <authorList>
            <person name="Hull J."/>
        </authorList>
    </citation>
    <scope>NUCLEOTIDE SEQUENCE</scope>
</reference>
<organism evidence="15">
    <name type="scientific">Lygus hesperus</name>
    <name type="common">Western plant bug</name>
    <dbReference type="NCBI Taxonomy" id="30085"/>
    <lineage>
        <taxon>Eukaryota</taxon>
        <taxon>Metazoa</taxon>
        <taxon>Ecdysozoa</taxon>
        <taxon>Arthropoda</taxon>
        <taxon>Hexapoda</taxon>
        <taxon>Insecta</taxon>
        <taxon>Pterygota</taxon>
        <taxon>Neoptera</taxon>
        <taxon>Paraneoptera</taxon>
        <taxon>Hemiptera</taxon>
        <taxon>Heteroptera</taxon>
        <taxon>Panheteroptera</taxon>
        <taxon>Cimicomorpha</taxon>
        <taxon>Miridae</taxon>
        <taxon>Mirini</taxon>
        <taxon>Lygus</taxon>
    </lineage>
</organism>
<evidence type="ECO:0000313" key="15">
    <source>
        <dbReference type="EMBL" id="JAG39361.1"/>
    </source>
</evidence>
<evidence type="ECO:0000256" key="12">
    <source>
        <dbReference type="ARBA" id="ARBA00052335"/>
    </source>
</evidence>
<evidence type="ECO:0000313" key="17">
    <source>
        <dbReference type="EMBL" id="JAG49359.1"/>
    </source>
</evidence>
<comment type="pathway">
    <text evidence="3">Aromatic compound metabolism; melatonin biosynthesis; melatonin from serotonin: step 1/2.</text>
</comment>
<keyword evidence="1" id="KW-0808">Transferase</keyword>
<comment type="catalytic activity">
    <reaction evidence="6">
        <text>dopamine + (9Z)-octadecenoyl-CoA = N-(9Z-octadecanoyl)-dopamine + CoA + H(+)</text>
        <dbReference type="Rhea" id="RHEA:51380"/>
        <dbReference type="ChEBI" id="CHEBI:15378"/>
        <dbReference type="ChEBI" id="CHEBI:31883"/>
        <dbReference type="ChEBI" id="CHEBI:57287"/>
        <dbReference type="ChEBI" id="CHEBI:57387"/>
        <dbReference type="ChEBI" id="CHEBI:59905"/>
    </reaction>
    <physiologicalReaction direction="left-to-right" evidence="6">
        <dbReference type="Rhea" id="RHEA:51381"/>
    </physiologicalReaction>
</comment>
<keyword evidence="2" id="KW-0012">Acyltransferase</keyword>
<comment type="catalytic activity">
    <reaction evidence="13">
        <text>serotonin + acetyl-CoA = N-acetylserotonin + CoA + H(+)</text>
        <dbReference type="Rhea" id="RHEA:25217"/>
        <dbReference type="ChEBI" id="CHEBI:15378"/>
        <dbReference type="ChEBI" id="CHEBI:17697"/>
        <dbReference type="ChEBI" id="CHEBI:57287"/>
        <dbReference type="ChEBI" id="CHEBI:57288"/>
        <dbReference type="ChEBI" id="CHEBI:350546"/>
        <dbReference type="EC" id="2.3.1.87"/>
    </reaction>
    <physiologicalReaction direction="left-to-right" evidence="13">
        <dbReference type="Rhea" id="RHEA:25218"/>
    </physiologicalReaction>
</comment>
<comment type="catalytic activity">
    <reaction evidence="8">
        <text>serotonin + (5Z,8Z,11Z,14Z)-eicosatetraenoyl-CoA = N-[(5Z,8Z,11Z,14Z)-eicosatetraenoyl]-serotonin + CoA + H(+)</text>
        <dbReference type="Rhea" id="RHEA:51396"/>
        <dbReference type="ChEBI" id="CHEBI:15378"/>
        <dbReference type="ChEBI" id="CHEBI:57287"/>
        <dbReference type="ChEBI" id="CHEBI:57368"/>
        <dbReference type="ChEBI" id="CHEBI:132255"/>
        <dbReference type="ChEBI" id="CHEBI:350546"/>
    </reaction>
    <physiologicalReaction direction="left-to-right" evidence="8">
        <dbReference type="Rhea" id="RHEA:51397"/>
    </physiologicalReaction>
</comment>
<dbReference type="PANTHER" id="PTHR20905:SF1">
    <property type="entry name" value="AT07410P-RELATED"/>
    <property type="match status" value="1"/>
</dbReference>
<dbReference type="EMBL" id="GBHO01004243">
    <property type="protein sequence ID" value="JAG39361.1"/>
    <property type="molecule type" value="Transcribed_RNA"/>
</dbReference>
<protein>
    <recommendedName>
        <fullName evidence="5">aralkylamine N-acetyltransferase</fullName>
        <ecNumber evidence="5">2.3.1.87</ecNumber>
    </recommendedName>
</protein>
<evidence type="ECO:0000313" key="16">
    <source>
        <dbReference type="EMBL" id="JAG49355.1"/>
    </source>
</evidence>
<evidence type="ECO:0000256" key="2">
    <source>
        <dbReference type="ARBA" id="ARBA00023315"/>
    </source>
</evidence>
<evidence type="ECO:0000256" key="6">
    <source>
        <dbReference type="ARBA" id="ARBA00050189"/>
    </source>
</evidence>
<dbReference type="Gene3D" id="3.40.630.30">
    <property type="match status" value="1"/>
</dbReference>
<accession>A0A0A9Z653</accession>
<evidence type="ECO:0000256" key="5">
    <source>
        <dbReference type="ARBA" id="ARBA00039114"/>
    </source>
</evidence>
<evidence type="ECO:0000256" key="13">
    <source>
        <dbReference type="ARBA" id="ARBA00052491"/>
    </source>
</evidence>